<dbReference type="InterPro" id="IPR018006">
    <property type="entry name" value="Flag_FliJ_proteobac"/>
</dbReference>
<dbReference type="Pfam" id="PF02050">
    <property type="entry name" value="FliJ"/>
    <property type="match status" value="1"/>
</dbReference>
<evidence type="ECO:0000256" key="10">
    <source>
        <dbReference type="ARBA" id="ARBA00023225"/>
    </source>
</evidence>
<dbReference type="GO" id="GO:0009288">
    <property type="term" value="C:bacterial-type flagellum"/>
    <property type="evidence" value="ECO:0007669"/>
    <property type="project" value="InterPro"/>
</dbReference>
<dbReference type="GO" id="GO:0071973">
    <property type="term" value="P:bacterial-type flagellum-dependent cell motility"/>
    <property type="evidence" value="ECO:0007669"/>
    <property type="project" value="InterPro"/>
</dbReference>
<evidence type="ECO:0000256" key="3">
    <source>
        <dbReference type="ARBA" id="ARBA00020392"/>
    </source>
</evidence>
<dbReference type="InterPro" id="IPR012823">
    <property type="entry name" value="Flagell_FliJ"/>
</dbReference>
<dbReference type="GO" id="GO:0044781">
    <property type="term" value="P:bacterial-type flagellum organization"/>
    <property type="evidence" value="ECO:0007669"/>
    <property type="project" value="UniProtKB-KW"/>
</dbReference>
<dbReference type="PIRSF" id="PIRSF019404">
    <property type="entry name" value="FliJ"/>
    <property type="match status" value="1"/>
</dbReference>
<dbReference type="NCBIfam" id="TIGR02473">
    <property type="entry name" value="flagell_FliJ"/>
    <property type="match status" value="1"/>
</dbReference>
<evidence type="ECO:0000256" key="8">
    <source>
        <dbReference type="ARBA" id="ARBA00022927"/>
    </source>
</evidence>
<evidence type="ECO:0000256" key="6">
    <source>
        <dbReference type="ARBA" id="ARBA00022500"/>
    </source>
</evidence>
<keyword evidence="13" id="KW-1185">Reference proteome</keyword>
<dbReference type="PANTHER" id="PTHR38786">
    <property type="entry name" value="FLAGELLAR FLIJ PROTEIN"/>
    <property type="match status" value="1"/>
</dbReference>
<keyword evidence="10" id="KW-1006">Bacterial flagellum protein export</keyword>
<keyword evidence="9" id="KW-0472">Membrane</keyword>
<evidence type="ECO:0000256" key="2">
    <source>
        <dbReference type="ARBA" id="ARBA00010004"/>
    </source>
</evidence>
<keyword evidence="12" id="KW-0969">Cilium</keyword>
<feature type="region of interest" description="Disordered" evidence="11">
    <location>
        <begin position="125"/>
        <end position="153"/>
    </location>
</feature>
<dbReference type="Proteomes" id="UP000502041">
    <property type="component" value="Chromosome"/>
</dbReference>
<keyword evidence="4" id="KW-0813">Transport</keyword>
<reference evidence="12 13" key="1">
    <citation type="submission" date="2020-04" db="EMBL/GenBank/DDBJ databases">
        <title>Complete genome of a Psychrophilic, Marine, Gas Vacuolate Bacterium Polaromonas vacuolata KCTC 22033T.</title>
        <authorList>
            <person name="Hwang K."/>
            <person name="Kim K.M."/>
        </authorList>
    </citation>
    <scope>NUCLEOTIDE SEQUENCE [LARGE SCALE GENOMIC DNA]</scope>
    <source>
        <strain evidence="12 13">KCTC 22033</strain>
    </source>
</reference>
<proteinExistence type="inferred from homology"/>
<gene>
    <name evidence="12" type="primary">fliJ</name>
    <name evidence="12" type="ORF">HC248_00420</name>
</gene>
<name>A0A6H2H5W3_9BURK</name>
<keyword evidence="5" id="KW-1003">Cell membrane</keyword>
<sequence>MQNTLPLATLIELAQTKTDDATRRLGQLQSDQISANAKIDMLLQYRQEYVDQLQVKMQAGLASGQLRNYQQFIKTLDSAIEQQRLLALQADQSLAKGRAEWQECKRSLNSYGTLADRVRQEALLQAGKKEQRDSDERSSRQFFTRSSDIDPLA</sequence>
<protein>
    <recommendedName>
        <fullName evidence="3">Flagellar FliJ protein</fullName>
    </recommendedName>
</protein>
<dbReference type="RefSeq" id="WP_168921067.1">
    <property type="nucleotide sequence ID" value="NZ_CP051461.1"/>
</dbReference>
<evidence type="ECO:0000256" key="7">
    <source>
        <dbReference type="ARBA" id="ARBA00022795"/>
    </source>
</evidence>
<dbReference type="InterPro" id="IPR053716">
    <property type="entry name" value="Flag_assembly_chemotaxis_eff"/>
</dbReference>
<keyword evidence="7" id="KW-1005">Bacterial flagellum biogenesis</keyword>
<dbReference type="PANTHER" id="PTHR38786:SF1">
    <property type="entry name" value="FLAGELLAR FLIJ PROTEIN"/>
    <property type="match status" value="1"/>
</dbReference>
<comment type="similarity">
    <text evidence="2">Belongs to the FliJ family.</text>
</comment>
<dbReference type="GO" id="GO:0006935">
    <property type="term" value="P:chemotaxis"/>
    <property type="evidence" value="ECO:0007669"/>
    <property type="project" value="UniProtKB-KW"/>
</dbReference>
<evidence type="ECO:0000256" key="11">
    <source>
        <dbReference type="SAM" id="MobiDB-lite"/>
    </source>
</evidence>
<keyword evidence="8" id="KW-0653">Protein transport</keyword>
<dbReference type="KEGG" id="pvac:HC248_00420"/>
<comment type="subcellular location">
    <subcellularLocation>
        <location evidence="1">Cell membrane</location>
        <topology evidence="1">Peripheral membrane protein</topology>
        <orientation evidence="1">Cytoplasmic side</orientation>
    </subcellularLocation>
</comment>
<dbReference type="PRINTS" id="PR01004">
    <property type="entry name" value="FLGFLIJ"/>
</dbReference>
<evidence type="ECO:0000256" key="5">
    <source>
        <dbReference type="ARBA" id="ARBA00022475"/>
    </source>
</evidence>
<keyword evidence="12" id="KW-0966">Cell projection</keyword>
<feature type="compositionally biased region" description="Basic and acidic residues" evidence="11">
    <location>
        <begin position="127"/>
        <end position="139"/>
    </location>
</feature>
<evidence type="ECO:0000313" key="13">
    <source>
        <dbReference type="Proteomes" id="UP000502041"/>
    </source>
</evidence>
<accession>A0A6H2H5W3</accession>
<dbReference type="GO" id="GO:0005886">
    <property type="term" value="C:plasma membrane"/>
    <property type="evidence" value="ECO:0007669"/>
    <property type="project" value="UniProtKB-SubCell"/>
</dbReference>
<dbReference type="Gene3D" id="1.10.287.1700">
    <property type="match status" value="1"/>
</dbReference>
<evidence type="ECO:0000256" key="1">
    <source>
        <dbReference type="ARBA" id="ARBA00004413"/>
    </source>
</evidence>
<dbReference type="InterPro" id="IPR052570">
    <property type="entry name" value="FliJ"/>
</dbReference>
<keyword evidence="6" id="KW-0145">Chemotaxis</keyword>
<dbReference type="EMBL" id="CP051461">
    <property type="protein sequence ID" value="QJC55157.1"/>
    <property type="molecule type" value="Genomic_DNA"/>
</dbReference>
<organism evidence="12 13">
    <name type="scientific">Polaromonas vacuolata</name>
    <dbReference type="NCBI Taxonomy" id="37448"/>
    <lineage>
        <taxon>Bacteria</taxon>
        <taxon>Pseudomonadati</taxon>
        <taxon>Pseudomonadota</taxon>
        <taxon>Betaproteobacteria</taxon>
        <taxon>Burkholderiales</taxon>
        <taxon>Comamonadaceae</taxon>
        <taxon>Polaromonas</taxon>
    </lineage>
</organism>
<evidence type="ECO:0000256" key="4">
    <source>
        <dbReference type="ARBA" id="ARBA00022448"/>
    </source>
</evidence>
<keyword evidence="12" id="KW-0282">Flagellum</keyword>
<dbReference type="AlphaFoldDB" id="A0A6H2H5W3"/>
<evidence type="ECO:0000256" key="9">
    <source>
        <dbReference type="ARBA" id="ARBA00023136"/>
    </source>
</evidence>
<dbReference type="GO" id="GO:0003774">
    <property type="term" value="F:cytoskeletal motor activity"/>
    <property type="evidence" value="ECO:0007669"/>
    <property type="project" value="InterPro"/>
</dbReference>
<evidence type="ECO:0000313" key="12">
    <source>
        <dbReference type="EMBL" id="QJC55157.1"/>
    </source>
</evidence>
<dbReference type="GO" id="GO:0015031">
    <property type="term" value="P:protein transport"/>
    <property type="evidence" value="ECO:0007669"/>
    <property type="project" value="UniProtKB-KW"/>
</dbReference>